<dbReference type="AlphaFoldDB" id="F7ZBL1"/>
<evidence type="ECO:0000313" key="2">
    <source>
        <dbReference type="EMBL" id="AEI95593.1"/>
    </source>
</evidence>
<organism evidence="2 3">
    <name type="scientific">Roseobacter litoralis (strain ATCC 49566 / DSM 6996 / JCM 21268 / NBRC 15278 / OCh 149)</name>
    <dbReference type="NCBI Taxonomy" id="391595"/>
    <lineage>
        <taxon>Bacteria</taxon>
        <taxon>Pseudomonadati</taxon>
        <taxon>Pseudomonadota</taxon>
        <taxon>Alphaproteobacteria</taxon>
        <taxon>Rhodobacterales</taxon>
        <taxon>Roseobacteraceae</taxon>
        <taxon>Roseobacter</taxon>
    </lineage>
</organism>
<accession>F7ZBL1</accession>
<feature type="transmembrane region" description="Helical" evidence="1">
    <location>
        <begin position="27"/>
        <end position="46"/>
    </location>
</feature>
<protein>
    <submittedName>
        <fullName evidence="2">Uncharacterized protein</fullName>
    </submittedName>
</protein>
<evidence type="ECO:0000313" key="3">
    <source>
        <dbReference type="Proteomes" id="UP000001353"/>
    </source>
</evidence>
<keyword evidence="1" id="KW-0812">Transmembrane</keyword>
<reference evidence="2 3" key="1">
    <citation type="journal article" date="2011" name="BMC Genomics">
        <title>Comparative genome analysis and genome-guided physiological analysis of Roseobacter litoralis.</title>
        <authorList>
            <person name="Kalhoefer D."/>
            <person name="Thole S."/>
            <person name="Voget S."/>
            <person name="Lehmann R."/>
            <person name="Liesegang H."/>
            <person name="Wollher A."/>
            <person name="Daniel R."/>
            <person name="Simon M."/>
            <person name="Brinkhoff T."/>
        </authorList>
    </citation>
    <scope>NUCLEOTIDE SEQUENCE [LARGE SCALE GENOMIC DNA]</scope>
    <source>
        <strain evidence="3">ATCC 49566 / DSM 6996 / JCM 21268 / NBRC 15278 / OCh 149</strain>
    </source>
</reference>
<dbReference type="HOGENOM" id="CLU_2619810_0_0_5"/>
<dbReference type="Proteomes" id="UP000001353">
    <property type="component" value="Chromosome"/>
</dbReference>
<keyword evidence="3" id="KW-1185">Reference proteome</keyword>
<keyword evidence="1" id="KW-1133">Transmembrane helix</keyword>
<dbReference type="KEGG" id="rli:RLO149_c036750"/>
<name>F7ZBL1_ROSLO</name>
<proteinExistence type="predicted"/>
<evidence type="ECO:0000256" key="1">
    <source>
        <dbReference type="SAM" id="Phobius"/>
    </source>
</evidence>
<sequence length="78" mass="8830">MLNDAYLSYRIQTRHALPHQNVNVPYLWAWLACLPFVILCFLNITMDPFKRGGSLLSNHGLLVSGSPSFGRVKSHSQM</sequence>
<keyword evidence="1" id="KW-0472">Membrane</keyword>
<dbReference type="EMBL" id="CP002623">
    <property type="protein sequence ID" value="AEI95593.1"/>
    <property type="molecule type" value="Genomic_DNA"/>
</dbReference>
<gene>
    <name evidence="2" type="ordered locus">RLO149_c036750</name>
</gene>